<dbReference type="EMBL" id="CP001016">
    <property type="protein sequence ID" value="ACB93727.1"/>
    <property type="molecule type" value="Genomic_DNA"/>
</dbReference>
<dbReference type="eggNOG" id="COG5321">
    <property type="taxonomic scope" value="Bacteria"/>
</dbReference>
<dbReference type="Proteomes" id="UP000001695">
    <property type="component" value="Chromosome"/>
</dbReference>
<proteinExistence type="predicted"/>
<evidence type="ECO:0000313" key="2">
    <source>
        <dbReference type="Proteomes" id="UP000001695"/>
    </source>
</evidence>
<gene>
    <name evidence="1" type="ordered locus">Bind_0068</name>
</gene>
<accession>B2IB27</accession>
<evidence type="ECO:0000313" key="1">
    <source>
        <dbReference type="EMBL" id="ACB93727.1"/>
    </source>
</evidence>
<dbReference type="HOGENOM" id="CLU_114402_0_0_5"/>
<protein>
    <recommendedName>
        <fullName evidence="3">DNA repair protein MmcB-related protein</fullName>
    </recommendedName>
</protein>
<sequence>MLNSTQSLILPPDGRQSETALRVARGTRRLLRALQFSTVTELPLLSGRRADLVALGESGAIHIIEIKSSIADFRADHKWQDYRAHCDRLYFAIPQDMPVEIMPEEAGLIIADSYGAMIVREAPDHKMPPATRRAMLLRFAHAAAHRLHGLSDPEMAL</sequence>
<dbReference type="Pfam" id="PF06319">
    <property type="entry name" value="MmcB-like"/>
    <property type="match status" value="1"/>
</dbReference>
<organism evidence="1 2">
    <name type="scientific">Beijerinckia indica subsp. indica (strain ATCC 9039 / DSM 1715 / NCIMB 8712)</name>
    <dbReference type="NCBI Taxonomy" id="395963"/>
    <lineage>
        <taxon>Bacteria</taxon>
        <taxon>Pseudomonadati</taxon>
        <taxon>Pseudomonadota</taxon>
        <taxon>Alphaproteobacteria</taxon>
        <taxon>Hyphomicrobiales</taxon>
        <taxon>Beijerinckiaceae</taxon>
        <taxon>Beijerinckia</taxon>
    </lineage>
</organism>
<dbReference type="AlphaFoldDB" id="B2IB27"/>
<name>B2IB27_BEII9</name>
<dbReference type="PIRSF" id="PIRSF031796">
    <property type="entry name" value="UPC031796"/>
    <property type="match status" value="1"/>
</dbReference>
<dbReference type="RefSeq" id="WP_012383085.1">
    <property type="nucleotide sequence ID" value="NC_010581.1"/>
</dbReference>
<reference evidence="2" key="1">
    <citation type="submission" date="2008-03" db="EMBL/GenBank/DDBJ databases">
        <title>Complete sequence of chromosome of Beijerinckia indica subsp. indica ATCC 9039.</title>
        <authorList>
            <consortium name="US DOE Joint Genome Institute"/>
            <person name="Copeland A."/>
            <person name="Lucas S."/>
            <person name="Lapidus A."/>
            <person name="Glavina del Rio T."/>
            <person name="Dalin E."/>
            <person name="Tice H."/>
            <person name="Bruce D."/>
            <person name="Goodwin L."/>
            <person name="Pitluck S."/>
            <person name="LaButti K."/>
            <person name="Schmutz J."/>
            <person name="Larimer F."/>
            <person name="Land M."/>
            <person name="Hauser L."/>
            <person name="Kyrpides N."/>
            <person name="Mikhailova N."/>
            <person name="Dunfield P.F."/>
            <person name="Dedysh S.N."/>
            <person name="Liesack W."/>
            <person name="Saw J.H."/>
            <person name="Alam M."/>
            <person name="Chen Y."/>
            <person name="Murrell J.C."/>
            <person name="Richardson P."/>
        </authorList>
    </citation>
    <scope>NUCLEOTIDE SEQUENCE [LARGE SCALE GENOMIC DNA]</scope>
    <source>
        <strain evidence="2">ATCC 9039 / DSM 1715 / NCIMB 8712</strain>
    </source>
</reference>
<dbReference type="InterPro" id="IPR009394">
    <property type="entry name" value="MmcB-like"/>
</dbReference>
<reference evidence="1 2" key="2">
    <citation type="journal article" date="2010" name="J. Bacteriol.">
        <title>Complete genome sequence of Beijerinckia indica subsp. indica.</title>
        <authorList>
            <person name="Tamas I."/>
            <person name="Dedysh S.N."/>
            <person name="Liesack W."/>
            <person name="Stott M.B."/>
            <person name="Alam M."/>
            <person name="Murrell J.C."/>
            <person name="Dunfield P.F."/>
        </authorList>
    </citation>
    <scope>NUCLEOTIDE SEQUENCE [LARGE SCALE GENOMIC DNA]</scope>
    <source>
        <strain evidence="2">ATCC 9039 / DSM 1715 / NCIMB 8712</strain>
    </source>
</reference>
<dbReference type="STRING" id="395963.Bind_0068"/>
<keyword evidence="2" id="KW-1185">Reference proteome</keyword>
<evidence type="ECO:0008006" key="3">
    <source>
        <dbReference type="Google" id="ProtNLM"/>
    </source>
</evidence>
<dbReference type="KEGG" id="bid:Bind_0068"/>